<dbReference type="Proteomes" id="UP000752696">
    <property type="component" value="Unassembled WGS sequence"/>
</dbReference>
<name>A0A6V7HCM6_9HYME</name>
<reference evidence="2" key="1">
    <citation type="submission" date="2020-07" db="EMBL/GenBank/DDBJ databases">
        <authorList>
            <person name="Nazaruddin N."/>
        </authorList>
    </citation>
    <scope>NUCLEOTIDE SEQUENCE</scope>
</reference>
<comment type="caution">
    <text evidence="2">The sequence shown here is derived from an EMBL/GenBank/DDBJ whole genome shotgun (WGS) entry which is preliminary data.</text>
</comment>
<gene>
    <name evidence="2" type="ORF">MHI_LOCUS766692</name>
</gene>
<dbReference type="EMBL" id="CAJDYZ010010394">
    <property type="protein sequence ID" value="CAD1477988.1"/>
    <property type="molecule type" value="Genomic_DNA"/>
</dbReference>
<accession>A0A6V7HCM6</accession>
<proteinExistence type="predicted"/>
<feature type="region of interest" description="Disordered" evidence="1">
    <location>
        <begin position="1"/>
        <end position="44"/>
    </location>
</feature>
<evidence type="ECO:0000256" key="1">
    <source>
        <dbReference type="SAM" id="MobiDB-lite"/>
    </source>
</evidence>
<keyword evidence="3" id="KW-1185">Reference proteome</keyword>
<dbReference type="AlphaFoldDB" id="A0A6V7HCM6"/>
<evidence type="ECO:0000313" key="3">
    <source>
        <dbReference type="Proteomes" id="UP000752696"/>
    </source>
</evidence>
<evidence type="ECO:0000313" key="2">
    <source>
        <dbReference type="EMBL" id="CAD1477988.1"/>
    </source>
</evidence>
<sequence>MERREQRASSQDVIQHETMLGKSIGHEFTSAAMSGRRQGPFTDT</sequence>
<organism evidence="2 3">
    <name type="scientific">Heterotrigona itama</name>
    <dbReference type="NCBI Taxonomy" id="395501"/>
    <lineage>
        <taxon>Eukaryota</taxon>
        <taxon>Metazoa</taxon>
        <taxon>Ecdysozoa</taxon>
        <taxon>Arthropoda</taxon>
        <taxon>Hexapoda</taxon>
        <taxon>Insecta</taxon>
        <taxon>Pterygota</taxon>
        <taxon>Neoptera</taxon>
        <taxon>Endopterygota</taxon>
        <taxon>Hymenoptera</taxon>
        <taxon>Apocrita</taxon>
        <taxon>Aculeata</taxon>
        <taxon>Apoidea</taxon>
        <taxon>Anthophila</taxon>
        <taxon>Apidae</taxon>
        <taxon>Heterotrigona</taxon>
    </lineage>
</organism>
<feature type="non-terminal residue" evidence="2">
    <location>
        <position position="44"/>
    </location>
</feature>
<protein>
    <submittedName>
        <fullName evidence="2">Uncharacterized protein</fullName>
    </submittedName>
</protein>